<accession>A0A0D6NIQ8</accession>
<sequence length="187" mass="20516">MAYLTRKQLEDMPFKYLGENIKISEKASLYDPDQMTVGDNTRIDDFCVVSGKVSFGRNVHIAVFCNIAGGAEGIVFDDFSGLACGCHIFTQSDDYTGLALTNPTVPNKYKKITKGKVVIGRHSIVGTHSVIFPGVIFSEGCSLGAMSMLTKSTEPWGVYFGILAKKIKNRKKNMLLLEALYLSDDTP</sequence>
<evidence type="ECO:0008006" key="6">
    <source>
        <dbReference type="Google" id="ProtNLM"/>
    </source>
</evidence>
<dbReference type="EMBL" id="BAMX01000007">
    <property type="protein sequence ID" value="GAN65266.1"/>
    <property type="molecule type" value="Genomic_DNA"/>
</dbReference>
<comment type="caution">
    <text evidence="4">The sequence shown here is derived from an EMBL/GenBank/DDBJ whole genome shotgun (WGS) entry which is preliminary data.</text>
</comment>
<name>A0A0D6NIQ8_9PROT</name>
<dbReference type="Gene3D" id="2.160.10.10">
    <property type="entry name" value="Hexapeptide repeat proteins"/>
    <property type="match status" value="1"/>
</dbReference>
<organism evidence="4 5">
    <name type="scientific">Acetobacter orientalis</name>
    <dbReference type="NCBI Taxonomy" id="146474"/>
    <lineage>
        <taxon>Bacteria</taxon>
        <taxon>Pseudomonadati</taxon>
        <taxon>Pseudomonadota</taxon>
        <taxon>Alphaproteobacteria</taxon>
        <taxon>Acetobacterales</taxon>
        <taxon>Acetobacteraceae</taxon>
        <taxon>Acetobacter</taxon>
    </lineage>
</organism>
<dbReference type="PANTHER" id="PTHR43300:SF12">
    <property type="entry name" value="CHLORAMPHENICOL ACETYLTRANSFERASE"/>
    <property type="match status" value="1"/>
</dbReference>
<dbReference type="PANTHER" id="PTHR43300">
    <property type="entry name" value="ACETYLTRANSFERASE"/>
    <property type="match status" value="1"/>
</dbReference>
<reference evidence="4 5" key="1">
    <citation type="submission" date="2012-11" db="EMBL/GenBank/DDBJ databases">
        <title>Whole genome sequence of Acetobacter orientalis 21F-2.</title>
        <authorList>
            <person name="Azuma Y."/>
            <person name="Higashiura N."/>
            <person name="Hirakawa H."/>
            <person name="Matsushita K."/>
        </authorList>
    </citation>
    <scope>NUCLEOTIDE SEQUENCE [LARGE SCALE GENOMIC DNA]</scope>
    <source>
        <strain evidence="4 5">21F-2</strain>
    </source>
</reference>
<evidence type="ECO:0000313" key="5">
    <source>
        <dbReference type="Proteomes" id="UP000032670"/>
    </source>
</evidence>
<dbReference type="GeneID" id="76203415"/>
<dbReference type="GO" id="GO:0016746">
    <property type="term" value="F:acyltransferase activity"/>
    <property type="evidence" value="ECO:0007669"/>
    <property type="project" value="UniProtKB-KW"/>
</dbReference>
<evidence type="ECO:0000313" key="4">
    <source>
        <dbReference type="EMBL" id="GAN65266.1"/>
    </source>
</evidence>
<keyword evidence="5" id="KW-1185">Reference proteome</keyword>
<keyword evidence="2" id="KW-0808">Transferase</keyword>
<dbReference type="STRING" id="1231341.Abor_007_014"/>
<dbReference type="AlphaFoldDB" id="A0A0D6NIQ8"/>
<dbReference type="Proteomes" id="UP000032670">
    <property type="component" value="Unassembled WGS sequence"/>
</dbReference>
<dbReference type="InterPro" id="IPR011004">
    <property type="entry name" value="Trimer_LpxA-like_sf"/>
</dbReference>
<protein>
    <recommendedName>
        <fullName evidence="6">O-acetyltransferase</fullName>
    </recommendedName>
</protein>
<dbReference type="SUPFAM" id="SSF51161">
    <property type="entry name" value="Trimeric LpxA-like enzymes"/>
    <property type="match status" value="1"/>
</dbReference>
<comment type="similarity">
    <text evidence="1">Belongs to the transferase hexapeptide repeat family.</text>
</comment>
<gene>
    <name evidence="4" type="ORF">Abor_007_014</name>
</gene>
<evidence type="ECO:0000256" key="3">
    <source>
        <dbReference type="ARBA" id="ARBA00023315"/>
    </source>
</evidence>
<accession>A0A6N3SXC0</accession>
<keyword evidence="3" id="KW-0012">Acyltransferase</keyword>
<dbReference type="RefSeq" id="WP_048840329.1">
    <property type="nucleotide sequence ID" value="NZ_BAMX01000007.1"/>
</dbReference>
<dbReference type="InterPro" id="IPR050179">
    <property type="entry name" value="Trans_hexapeptide_repeat"/>
</dbReference>
<proteinExistence type="inferred from homology"/>
<evidence type="ECO:0000256" key="2">
    <source>
        <dbReference type="ARBA" id="ARBA00022679"/>
    </source>
</evidence>
<evidence type="ECO:0000256" key="1">
    <source>
        <dbReference type="ARBA" id="ARBA00007274"/>
    </source>
</evidence>